<evidence type="ECO:0000313" key="3">
    <source>
        <dbReference type="Proteomes" id="UP001230145"/>
    </source>
</evidence>
<organism evidence="2 3">
    <name type="scientific">Trueperella abortisuis</name>
    <dbReference type="NCBI Taxonomy" id="445930"/>
    <lineage>
        <taxon>Bacteria</taxon>
        <taxon>Bacillati</taxon>
        <taxon>Actinomycetota</taxon>
        <taxon>Actinomycetes</taxon>
        <taxon>Actinomycetales</taxon>
        <taxon>Actinomycetaceae</taxon>
        <taxon>Trueperella</taxon>
    </lineage>
</organism>
<protein>
    <recommendedName>
        <fullName evidence="4">ATP synthase protein I</fullName>
    </recommendedName>
</protein>
<reference evidence="2 3" key="1">
    <citation type="submission" date="2023-07" db="EMBL/GenBank/DDBJ databases">
        <title>Sequencing the genomes of 1000 actinobacteria strains.</title>
        <authorList>
            <person name="Klenk H.-P."/>
        </authorList>
    </citation>
    <scope>NUCLEOTIDE SEQUENCE [LARGE SCALE GENOMIC DNA]</scope>
    <source>
        <strain evidence="2 3">DSM 19515</strain>
    </source>
</reference>
<dbReference type="EMBL" id="JAUSQL010000001">
    <property type="protein sequence ID" value="MDP9832973.1"/>
    <property type="molecule type" value="Genomic_DNA"/>
</dbReference>
<accession>A0ABT9PJS0</accession>
<keyword evidence="1" id="KW-0472">Membrane</keyword>
<comment type="caution">
    <text evidence="2">The sequence shown here is derived from an EMBL/GenBank/DDBJ whole genome shotgun (WGS) entry which is preliminary data.</text>
</comment>
<proteinExistence type="predicted"/>
<gene>
    <name evidence="2" type="ORF">J2S45_001652</name>
</gene>
<feature type="transmembrane region" description="Helical" evidence="1">
    <location>
        <begin position="12"/>
        <end position="35"/>
    </location>
</feature>
<feature type="transmembrane region" description="Helical" evidence="1">
    <location>
        <begin position="42"/>
        <end position="65"/>
    </location>
</feature>
<feature type="transmembrane region" description="Helical" evidence="1">
    <location>
        <begin position="102"/>
        <end position="125"/>
    </location>
</feature>
<keyword evidence="1" id="KW-0812">Transmembrane</keyword>
<feature type="transmembrane region" description="Helical" evidence="1">
    <location>
        <begin position="71"/>
        <end position="95"/>
    </location>
</feature>
<name>A0ABT9PJS0_9ACTO</name>
<dbReference type="Proteomes" id="UP001230145">
    <property type="component" value="Unassembled WGS sequence"/>
</dbReference>
<sequence length="135" mass="13461">MRRRPGQPETSAGVIARATLGAAGVVAGLAGLGALALPSHRLAILAGGAIAVLINLVTFACSWLASRYFAGALGAAMVGAYVAKLMAFGAALLMLRGTGLDLRVVVGVFVIALVISLVVYSLAALHRAGPQVGGP</sequence>
<evidence type="ECO:0000313" key="2">
    <source>
        <dbReference type="EMBL" id="MDP9832973.1"/>
    </source>
</evidence>
<dbReference type="RefSeq" id="WP_270975854.1">
    <property type="nucleotide sequence ID" value="NZ_CP133407.1"/>
</dbReference>
<evidence type="ECO:0000256" key="1">
    <source>
        <dbReference type="SAM" id="Phobius"/>
    </source>
</evidence>
<evidence type="ECO:0008006" key="4">
    <source>
        <dbReference type="Google" id="ProtNLM"/>
    </source>
</evidence>
<keyword evidence="1" id="KW-1133">Transmembrane helix</keyword>
<keyword evidence="3" id="KW-1185">Reference proteome</keyword>